<dbReference type="CDD" id="cd00590">
    <property type="entry name" value="RRM_SF"/>
    <property type="match status" value="1"/>
</dbReference>
<sequence>MSDATEQTSEQQQQQQQQWTPTKQAPQNGVRTTGRAFNSPNWRMKTENSPSSGSPRFTTQSTNNSSRSPFNSNNNKSWQPVSQAITEGRRLERIDISVDPFTGRNPSYCFVELATKEQADRAMVELDGNDFQGRPVRIKPGVAKSSSSSSQDRSTLRSSQNSPSRFNGSPSATNDRWQRSDAPSPQAKASSNENSRRLYVGGLPKIVDQEAIDSDIQAFFKGYNVEAITKLISPHPSKRFEPGNHYYLFVDFASVEEAAAAQVALDGQEGPWGGKVRLGRARGESWKPEERQRWAASRKEEVSSEPAAAISAA</sequence>
<name>A0A225B7E9_TALAT</name>
<feature type="region of interest" description="Disordered" evidence="3">
    <location>
        <begin position="276"/>
        <end position="313"/>
    </location>
</feature>
<feature type="region of interest" description="Disordered" evidence="3">
    <location>
        <begin position="1"/>
        <end position="105"/>
    </location>
</feature>
<evidence type="ECO:0000256" key="2">
    <source>
        <dbReference type="PROSITE-ProRule" id="PRU00176"/>
    </source>
</evidence>
<dbReference type="InterPro" id="IPR035979">
    <property type="entry name" value="RBD_domain_sf"/>
</dbReference>
<feature type="compositionally biased region" description="Polar residues" evidence="3">
    <location>
        <begin position="161"/>
        <end position="193"/>
    </location>
</feature>
<feature type="compositionally biased region" description="Low complexity" evidence="3">
    <location>
        <begin position="145"/>
        <end position="160"/>
    </location>
</feature>
<feature type="compositionally biased region" description="Low complexity" evidence="3">
    <location>
        <begin position="1"/>
        <end position="27"/>
    </location>
</feature>
<evidence type="ECO:0000313" key="5">
    <source>
        <dbReference type="EMBL" id="OKL61857.1"/>
    </source>
</evidence>
<dbReference type="SMART" id="SM00360">
    <property type="entry name" value="RRM"/>
    <property type="match status" value="2"/>
</dbReference>
<comment type="caution">
    <text evidence="5">The sequence shown here is derived from an EMBL/GenBank/DDBJ whole genome shotgun (WGS) entry which is preliminary data.</text>
</comment>
<dbReference type="RefSeq" id="XP_020121978.1">
    <property type="nucleotide sequence ID" value="XM_020265154.1"/>
</dbReference>
<dbReference type="InterPro" id="IPR012677">
    <property type="entry name" value="Nucleotide-bd_a/b_plait_sf"/>
</dbReference>
<evidence type="ECO:0000256" key="3">
    <source>
        <dbReference type="SAM" id="MobiDB-lite"/>
    </source>
</evidence>
<protein>
    <recommendedName>
        <fullName evidence="4">RRM domain-containing protein</fullName>
    </recommendedName>
</protein>
<dbReference type="PANTHER" id="PTHR21245">
    <property type="entry name" value="HETEROGENEOUS NUCLEAR RIBONUCLEOPROTEIN"/>
    <property type="match status" value="1"/>
</dbReference>
<dbReference type="AlphaFoldDB" id="A0A225B7E9"/>
<evidence type="ECO:0000313" key="6">
    <source>
        <dbReference type="Proteomes" id="UP000214365"/>
    </source>
</evidence>
<feature type="compositionally biased region" description="Basic and acidic residues" evidence="3">
    <location>
        <begin position="87"/>
        <end position="96"/>
    </location>
</feature>
<dbReference type="Pfam" id="PF00076">
    <property type="entry name" value="RRM_1"/>
    <property type="match status" value="1"/>
</dbReference>
<dbReference type="Gene3D" id="3.30.70.330">
    <property type="match status" value="2"/>
</dbReference>
<dbReference type="GeneID" id="31002800"/>
<reference evidence="5 6" key="1">
    <citation type="submission" date="2015-06" db="EMBL/GenBank/DDBJ databases">
        <title>Talaromyces atroroseus IBT 11181 draft genome.</title>
        <authorList>
            <person name="Rasmussen K.B."/>
            <person name="Rasmussen S."/>
            <person name="Petersen B."/>
            <person name="Sicheritz-Ponten T."/>
            <person name="Mortensen U.H."/>
            <person name="Thrane U."/>
        </authorList>
    </citation>
    <scope>NUCLEOTIDE SEQUENCE [LARGE SCALE GENOMIC DNA]</scope>
    <source>
        <strain evidence="5 6">IBT 11181</strain>
    </source>
</reference>
<accession>A0A225B7E9</accession>
<organism evidence="5 6">
    <name type="scientific">Talaromyces atroroseus</name>
    <dbReference type="NCBI Taxonomy" id="1441469"/>
    <lineage>
        <taxon>Eukaryota</taxon>
        <taxon>Fungi</taxon>
        <taxon>Dikarya</taxon>
        <taxon>Ascomycota</taxon>
        <taxon>Pezizomycotina</taxon>
        <taxon>Eurotiomycetes</taxon>
        <taxon>Eurotiomycetidae</taxon>
        <taxon>Eurotiales</taxon>
        <taxon>Trichocomaceae</taxon>
        <taxon>Talaromyces</taxon>
        <taxon>Talaromyces sect. Trachyspermi</taxon>
    </lineage>
</organism>
<feature type="compositionally biased region" description="Low complexity" evidence="3">
    <location>
        <begin position="61"/>
        <end position="77"/>
    </location>
</feature>
<feature type="domain" description="RRM" evidence="4">
    <location>
        <begin position="90"/>
        <end position="143"/>
    </location>
</feature>
<proteinExistence type="predicted"/>
<evidence type="ECO:0000256" key="1">
    <source>
        <dbReference type="ARBA" id="ARBA00022884"/>
    </source>
</evidence>
<dbReference type="GO" id="GO:0003723">
    <property type="term" value="F:RNA binding"/>
    <property type="evidence" value="ECO:0007669"/>
    <property type="project" value="UniProtKB-UniRule"/>
</dbReference>
<gene>
    <name evidence="5" type="ORF">UA08_03045</name>
</gene>
<feature type="compositionally biased region" description="Basic and acidic residues" evidence="3">
    <location>
        <begin position="281"/>
        <end position="302"/>
    </location>
</feature>
<feature type="region of interest" description="Disordered" evidence="3">
    <location>
        <begin position="127"/>
        <end position="195"/>
    </location>
</feature>
<feature type="compositionally biased region" description="Polar residues" evidence="3">
    <location>
        <begin position="29"/>
        <end position="60"/>
    </location>
</feature>
<dbReference type="OrthoDB" id="272703at2759"/>
<dbReference type="EMBL" id="LFMY01000003">
    <property type="protein sequence ID" value="OKL61857.1"/>
    <property type="molecule type" value="Genomic_DNA"/>
</dbReference>
<dbReference type="SUPFAM" id="SSF54928">
    <property type="entry name" value="RNA-binding domain, RBD"/>
    <property type="match status" value="1"/>
</dbReference>
<keyword evidence="1 2" id="KW-0694">RNA-binding</keyword>
<dbReference type="STRING" id="1441469.A0A225B7E9"/>
<dbReference type="Proteomes" id="UP000214365">
    <property type="component" value="Unassembled WGS sequence"/>
</dbReference>
<evidence type="ECO:0000259" key="4">
    <source>
        <dbReference type="PROSITE" id="PS50102"/>
    </source>
</evidence>
<feature type="domain" description="RRM" evidence="4">
    <location>
        <begin position="196"/>
        <end position="283"/>
    </location>
</feature>
<dbReference type="InterPro" id="IPR000504">
    <property type="entry name" value="RRM_dom"/>
</dbReference>
<keyword evidence="6" id="KW-1185">Reference proteome</keyword>
<dbReference type="PROSITE" id="PS50102">
    <property type="entry name" value="RRM"/>
    <property type="match status" value="2"/>
</dbReference>